<dbReference type="AlphaFoldDB" id="A0A2I0USV6"/>
<gene>
    <name evidence="1" type="ORF">llap_576</name>
</gene>
<accession>A0A2I0USV6</accession>
<proteinExistence type="predicted"/>
<sequence length="79" mass="8828">MRPRPGNGMSNWKATVGKEKTEAVDYVGKGTFEQDWNRTALEETDILIPHKDSIEQKCQEPHSEVSFIGGPEAGNMSQH</sequence>
<evidence type="ECO:0000313" key="1">
    <source>
        <dbReference type="EMBL" id="PKU49134.1"/>
    </source>
</evidence>
<dbReference type="EMBL" id="KZ505642">
    <property type="protein sequence ID" value="PKU49134.1"/>
    <property type="molecule type" value="Genomic_DNA"/>
</dbReference>
<organism evidence="1 2">
    <name type="scientific">Limosa lapponica baueri</name>
    <dbReference type="NCBI Taxonomy" id="1758121"/>
    <lineage>
        <taxon>Eukaryota</taxon>
        <taxon>Metazoa</taxon>
        <taxon>Chordata</taxon>
        <taxon>Craniata</taxon>
        <taxon>Vertebrata</taxon>
        <taxon>Euteleostomi</taxon>
        <taxon>Archelosauria</taxon>
        <taxon>Archosauria</taxon>
        <taxon>Dinosauria</taxon>
        <taxon>Saurischia</taxon>
        <taxon>Theropoda</taxon>
        <taxon>Coelurosauria</taxon>
        <taxon>Aves</taxon>
        <taxon>Neognathae</taxon>
        <taxon>Neoaves</taxon>
        <taxon>Charadriiformes</taxon>
        <taxon>Scolopacidae</taxon>
        <taxon>Limosa</taxon>
    </lineage>
</organism>
<dbReference type="Proteomes" id="UP000233556">
    <property type="component" value="Unassembled WGS sequence"/>
</dbReference>
<reference evidence="2" key="1">
    <citation type="submission" date="2017-11" db="EMBL/GenBank/DDBJ databases">
        <authorList>
            <person name="Lima N.C."/>
            <person name="Parody-Merino A.M."/>
            <person name="Battley P.F."/>
            <person name="Fidler A.E."/>
            <person name="Prosdocimi F."/>
        </authorList>
    </citation>
    <scope>NUCLEOTIDE SEQUENCE [LARGE SCALE GENOMIC DNA]</scope>
</reference>
<name>A0A2I0USV6_LIMLA</name>
<keyword evidence="2" id="KW-1185">Reference proteome</keyword>
<protein>
    <submittedName>
        <fullName evidence="1">Uncharacterized protein</fullName>
    </submittedName>
</protein>
<reference evidence="2" key="2">
    <citation type="submission" date="2017-12" db="EMBL/GenBank/DDBJ databases">
        <title>Genome sequence of the Bar-tailed Godwit (Limosa lapponica baueri).</title>
        <authorList>
            <person name="Lima N.C.B."/>
            <person name="Parody-Merino A.M."/>
            <person name="Battley P.F."/>
            <person name="Fidler A.E."/>
            <person name="Prosdocimi F."/>
        </authorList>
    </citation>
    <scope>NUCLEOTIDE SEQUENCE [LARGE SCALE GENOMIC DNA]</scope>
</reference>
<evidence type="ECO:0000313" key="2">
    <source>
        <dbReference type="Proteomes" id="UP000233556"/>
    </source>
</evidence>
<dbReference type="OrthoDB" id="10569901at2759"/>